<name>A0A1F7VA01_9BACT</name>
<keyword evidence="6" id="KW-0694">RNA-binding</keyword>
<evidence type="ECO:0000256" key="3">
    <source>
        <dbReference type="ARBA" id="ARBA00022679"/>
    </source>
</evidence>
<evidence type="ECO:0000256" key="2">
    <source>
        <dbReference type="ARBA" id="ARBA00022603"/>
    </source>
</evidence>
<dbReference type="GO" id="GO:0002938">
    <property type="term" value="P:tRNA guanine ribose methylation"/>
    <property type="evidence" value="ECO:0007669"/>
    <property type="project" value="TreeGrafter"/>
</dbReference>
<evidence type="ECO:0000256" key="6">
    <source>
        <dbReference type="ARBA" id="ARBA00022884"/>
    </source>
</evidence>
<evidence type="ECO:0000256" key="4">
    <source>
        <dbReference type="ARBA" id="ARBA00022691"/>
    </source>
</evidence>
<keyword evidence="4" id="KW-0949">S-adenosyl-L-methionine</keyword>
<dbReference type="Pfam" id="PF00588">
    <property type="entry name" value="SpoU_methylase"/>
    <property type="match status" value="1"/>
</dbReference>
<evidence type="ECO:0000313" key="8">
    <source>
        <dbReference type="EMBL" id="OGL87342.1"/>
    </source>
</evidence>
<evidence type="ECO:0000256" key="1">
    <source>
        <dbReference type="ARBA" id="ARBA00022555"/>
    </source>
</evidence>
<protein>
    <recommendedName>
        <fullName evidence="7">tRNA/rRNA methyltransferase SpoU type domain-containing protein</fullName>
    </recommendedName>
</protein>
<gene>
    <name evidence="8" type="ORF">A3I40_04015</name>
</gene>
<dbReference type="SUPFAM" id="SSF75217">
    <property type="entry name" value="alpha/beta knot"/>
    <property type="match status" value="1"/>
</dbReference>
<keyword evidence="2" id="KW-0489">Methyltransferase</keyword>
<dbReference type="EMBL" id="MGEP01000019">
    <property type="protein sequence ID" value="OGL87342.1"/>
    <property type="molecule type" value="Genomic_DNA"/>
</dbReference>
<keyword evidence="1" id="KW-0820">tRNA-binding</keyword>
<keyword evidence="3" id="KW-0808">Transferase</keyword>
<dbReference type="InterPro" id="IPR029028">
    <property type="entry name" value="Alpha/beta_knot_MTases"/>
</dbReference>
<dbReference type="PANTHER" id="PTHR43453">
    <property type="entry name" value="RRNA METHYLASE-LIKE"/>
    <property type="match status" value="1"/>
</dbReference>
<organism evidence="8 9">
    <name type="scientific">Candidatus Uhrbacteria bacterium RIFCSPLOWO2_02_FULL_48_12</name>
    <dbReference type="NCBI Taxonomy" id="1802407"/>
    <lineage>
        <taxon>Bacteria</taxon>
        <taxon>Candidatus Uhriibacteriota</taxon>
    </lineage>
</organism>
<evidence type="ECO:0000313" key="9">
    <source>
        <dbReference type="Proteomes" id="UP000178723"/>
    </source>
</evidence>
<dbReference type="InterPro" id="IPR029026">
    <property type="entry name" value="tRNA_m1G_MTases_N"/>
</dbReference>
<dbReference type="GO" id="GO:0000049">
    <property type="term" value="F:tRNA binding"/>
    <property type="evidence" value="ECO:0007669"/>
    <property type="project" value="UniProtKB-KW"/>
</dbReference>
<keyword evidence="5" id="KW-0819">tRNA processing</keyword>
<dbReference type="Gene3D" id="3.40.1280.10">
    <property type="match status" value="1"/>
</dbReference>
<dbReference type="PANTHER" id="PTHR43453:SF1">
    <property type="entry name" value="TRNA_RRNA METHYLTRANSFERASE SPOU TYPE DOMAIN-CONTAINING PROTEIN"/>
    <property type="match status" value="1"/>
</dbReference>
<evidence type="ECO:0000259" key="7">
    <source>
        <dbReference type="Pfam" id="PF00588"/>
    </source>
</evidence>
<feature type="domain" description="tRNA/rRNA methyltransferase SpoU type" evidence="7">
    <location>
        <begin position="1"/>
        <end position="151"/>
    </location>
</feature>
<dbReference type="InterPro" id="IPR033671">
    <property type="entry name" value="TrmH"/>
</dbReference>
<evidence type="ECO:0000256" key="5">
    <source>
        <dbReference type="ARBA" id="ARBA00022694"/>
    </source>
</evidence>
<sequence length="156" mass="17302">MVVVLHNIRSMHNVGSIFRTADAVGCEKIYLCGITPSPLDRFGRSNGKLLKVSLGAEKYVDWRHYSSVARAIDELKAGGYAIFAVEQNKKSTSLYRLKPIRSQNMKYALILGDEVRGLSAAILKKADKIIEIPMRGKKESLNVAVAFGIVAFYLLK</sequence>
<accession>A0A1F7VA01</accession>
<comment type="caution">
    <text evidence="8">The sequence shown here is derived from an EMBL/GenBank/DDBJ whole genome shotgun (WGS) entry which is preliminary data.</text>
</comment>
<reference evidence="8 9" key="1">
    <citation type="journal article" date="2016" name="Nat. Commun.">
        <title>Thousands of microbial genomes shed light on interconnected biogeochemical processes in an aquifer system.</title>
        <authorList>
            <person name="Anantharaman K."/>
            <person name="Brown C.T."/>
            <person name="Hug L.A."/>
            <person name="Sharon I."/>
            <person name="Castelle C.J."/>
            <person name="Probst A.J."/>
            <person name="Thomas B.C."/>
            <person name="Singh A."/>
            <person name="Wilkins M.J."/>
            <person name="Karaoz U."/>
            <person name="Brodie E.L."/>
            <person name="Williams K.H."/>
            <person name="Hubbard S.S."/>
            <person name="Banfield J.F."/>
        </authorList>
    </citation>
    <scope>NUCLEOTIDE SEQUENCE [LARGE SCALE GENOMIC DNA]</scope>
</reference>
<proteinExistence type="predicted"/>
<dbReference type="STRING" id="1802407.A3I40_04015"/>
<dbReference type="GO" id="GO:0008173">
    <property type="term" value="F:RNA methyltransferase activity"/>
    <property type="evidence" value="ECO:0007669"/>
    <property type="project" value="InterPro"/>
</dbReference>
<dbReference type="AlphaFoldDB" id="A0A1F7VA01"/>
<dbReference type="Proteomes" id="UP000178723">
    <property type="component" value="Unassembled WGS sequence"/>
</dbReference>
<dbReference type="InterPro" id="IPR001537">
    <property type="entry name" value="SpoU_MeTrfase"/>
</dbReference>